<feature type="chain" id="PRO_5015113288" evidence="1">
    <location>
        <begin position="23"/>
        <end position="114"/>
    </location>
</feature>
<name>A0A2P6FGU4_9PEZI</name>
<evidence type="ECO:0000256" key="1">
    <source>
        <dbReference type="SAM" id="SignalP"/>
    </source>
</evidence>
<sequence>MQFSTNITSLFAMALFVSSSMADRHSSCTCHNGDSYNWRITTLACTKYAEAAFGNGNVAYETPSGRCTQVTPDDNIMGDQWEEACRAVAQSGFQCADGSDNKCYANTQAVRGSC</sequence>
<protein>
    <submittedName>
        <fullName evidence="2">Uncharacterized protein</fullName>
    </submittedName>
</protein>
<accession>A0A2P6FGU4</accession>
<organism evidence="2 3">
    <name type="scientific">Pseudogymnoascus verrucosus</name>
    <dbReference type="NCBI Taxonomy" id="342668"/>
    <lineage>
        <taxon>Eukaryota</taxon>
        <taxon>Fungi</taxon>
        <taxon>Dikarya</taxon>
        <taxon>Ascomycota</taxon>
        <taxon>Pezizomycotina</taxon>
        <taxon>Leotiomycetes</taxon>
        <taxon>Thelebolales</taxon>
        <taxon>Thelebolaceae</taxon>
        <taxon>Pseudogymnoascus</taxon>
    </lineage>
</organism>
<reference evidence="2 3" key="1">
    <citation type="submission" date="2016-03" db="EMBL/GenBank/DDBJ databases">
        <title>Comparative genomics of Pseudogymnoascus destructans, the fungus causing white-nose syndrome of bats.</title>
        <authorList>
            <person name="Palmer J.M."/>
            <person name="Drees K.P."/>
            <person name="Foster J.T."/>
            <person name="Lindner D.L."/>
        </authorList>
    </citation>
    <scope>NUCLEOTIDE SEQUENCE [LARGE SCALE GENOMIC DNA]</scope>
    <source>
        <strain evidence="2 3">UAMH 10579</strain>
    </source>
</reference>
<evidence type="ECO:0000313" key="3">
    <source>
        <dbReference type="Proteomes" id="UP000091956"/>
    </source>
</evidence>
<feature type="signal peptide" evidence="1">
    <location>
        <begin position="1"/>
        <end position="22"/>
    </location>
</feature>
<gene>
    <name evidence="2" type="ORF">VE01_10761</name>
</gene>
<dbReference type="EMBL" id="KV460217">
    <property type="protein sequence ID" value="PQM43865.1"/>
    <property type="molecule type" value="Genomic_DNA"/>
</dbReference>
<reference evidence="3" key="2">
    <citation type="journal article" date="2018" name="Nat. Commun.">
        <title>Extreme sensitivity to ultraviolet light in the fungal pathogen causing white-nose syndrome of bats.</title>
        <authorList>
            <person name="Palmer J.M."/>
            <person name="Drees K.P."/>
            <person name="Foster J.T."/>
            <person name="Lindner D.L."/>
        </authorList>
    </citation>
    <scope>NUCLEOTIDE SEQUENCE [LARGE SCALE GENOMIC DNA]</scope>
    <source>
        <strain evidence="3">UAMH 10579</strain>
    </source>
</reference>
<dbReference type="AlphaFoldDB" id="A0A2P6FGU4"/>
<keyword evidence="1" id="KW-0732">Signal</keyword>
<evidence type="ECO:0000313" key="2">
    <source>
        <dbReference type="EMBL" id="PQM43865.1"/>
    </source>
</evidence>
<dbReference type="Proteomes" id="UP000091956">
    <property type="component" value="Unassembled WGS sequence"/>
</dbReference>
<dbReference type="GeneID" id="84234312"/>
<keyword evidence="3" id="KW-1185">Reference proteome</keyword>
<proteinExistence type="predicted"/>
<dbReference type="RefSeq" id="XP_059320196.1">
    <property type="nucleotide sequence ID" value="XM_059464213.1"/>
</dbReference>